<evidence type="ECO:0000313" key="2">
    <source>
        <dbReference type="Proteomes" id="UP000290602"/>
    </source>
</evidence>
<name>A0A4Q0VK41_9LACO</name>
<dbReference type="OrthoDB" id="2296358at2"/>
<keyword evidence="2" id="KW-1185">Reference proteome</keyword>
<evidence type="ECO:0000313" key="1">
    <source>
        <dbReference type="EMBL" id="RXI80027.1"/>
    </source>
</evidence>
<accession>A0A4Q0VK41</accession>
<comment type="caution">
    <text evidence="1">The sequence shown here is derived from an EMBL/GenBank/DDBJ whole genome shotgun (WGS) entry which is preliminary data.</text>
</comment>
<dbReference type="Proteomes" id="UP000290602">
    <property type="component" value="Unassembled WGS sequence"/>
</dbReference>
<dbReference type="AlphaFoldDB" id="A0A4Q0VK41"/>
<gene>
    <name evidence="1" type="ORF">DXH47_00215</name>
</gene>
<reference evidence="1 2" key="1">
    <citation type="submission" date="2018-08" db="EMBL/GenBank/DDBJ databases">
        <title>Lactobacillus suantsai sp. nov., isolated from traditional fermented suan-tsai in Taiwan.</title>
        <authorList>
            <person name="Huang C.-H."/>
        </authorList>
    </citation>
    <scope>NUCLEOTIDE SEQUENCE [LARGE SCALE GENOMIC DNA]</scope>
    <source>
        <strain evidence="1 2">BCRC 12945</strain>
    </source>
</reference>
<protein>
    <submittedName>
        <fullName evidence="1">Uncharacterized protein</fullName>
    </submittedName>
</protein>
<organism evidence="1 2">
    <name type="scientific">Levilactobacillus suantsaii</name>
    <dbReference type="NCBI Taxonomy" id="2292255"/>
    <lineage>
        <taxon>Bacteria</taxon>
        <taxon>Bacillati</taxon>
        <taxon>Bacillota</taxon>
        <taxon>Bacilli</taxon>
        <taxon>Lactobacillales</taxon>
        <taxon>Lactobacillaceae</taxon>
        <taxon>Levilactobacillus</taxon>
    </lineage>
</organism>
<proteinExistence type="predicted"/>
<dbReference type="RefSeq" id="WP_129031087.1">
    <property type="nucleotide sequence ID" value="NZ_CP059603.1"/>
</dbReference>
<sequence length="389" mass="42986">MNPINNQRQLTTQAAHSYARQFKMEATLVNLTGVVTLELALKTGETVIIPAEAVVALRVLPLAEGIGDATDLVGFYLQVRAAEANFRLEGNPDKTVTGQARLCGAQDVVTMTFHTIRGDYQNVIRWNPLASDGPENLNQHVATTLETLTLWTWPQATYRWHDILTIATQSPVLARLVTGLVNDLQSTITQDQATTMLKNLIAELAKACDAVTPTRTRHLIVTAEPASPAGPWKAVFHDDQTGQDDVRVYLLTYSELLGMSVTLPTVGFWSALAWLLWKMAYLGTDKITHTTKALAAQLAHRPQAPVFETTATKIGRFLDAYVRNHVTDSDLAGTVGYFWPLTTGTLRQVGPTSPGDRPRTTLRYYSPQLLTEFMTVLGPAYRVFWATHE</sequence>
<dbReference type="EMBL" id="QXIL01000001">
    <property type="protein sequence ID" value="RXI80027.1"/>
    <property type="molecule type" value="Genomic_DNA"/>
</dbReference>